<evidence type="ECO:0000256" key="1">
    <source>
        <dbReference type="SAM" id="Phobius"/>
    </source>
</evidence>
<dbReference type="Proteomes" id="UP000226106">
    <property type="component" value="Unassembled WGS sequence"/>
</dbReference>
<gene>
    <name evidence="2" type="ORF">COK72_24950</name>
</gene>
<evidence type="ECO:0000313" key="3">
    <source>
        <dbReference type="Proteomes" id="UP000226106"/>
    </source>
</evidence>
<keyword evidence="1" id="KW-0812">Transmembrane</keyword>
<sequence length="66" mass="7814">MVDIVAKLRENALLTEGISYFGIFYLKVYYRRKRLCRRFIPLFSDNKTPTSKFSESKEVRWGSGCQ</sequence>
<accession>A0A9X7AIZ5</accession>
<reference evidence="2 3" key="1">
    <citation type="submission" date="2017-09" db="EMBL/GenBank/DDBJ databases">
        <title>Large-scale bioinformatics analysis of Bacillus genomes uncovers conserved roles of natural products in bacterial physiology.</title>
        <authorList>
            <consortium name="Agbiome Team Llc"/>
            <person name="Bleich R.M."/>
            <person name="Grubbs K.J."/>
            <person name="Santa Maria K.C."/>
            <person name="Allen S.E."/>
            <person name="Farag S."/>
            <person name="Shank E.A."/>
            <person name="Bowers A."/>
        </authorList>
    </citation>
    <scope>NUCLEOTIDE SEQUENCE [LARGE SCALE GENOMIC DNA]</scope>
    <source>
        <strain evidence="2 3">AFS065400</strain>
    </source>
</reference>
<name>A0A9X7AIZ5_BACTU</name>
<dbReference type="AlphaFoldDB" id="A0A9X7AIZ5"/>
<keyword evidence="1" id="KW-1133">Transmembrane helix</keyword>
<feature type="transmembrane region" description="Helical" evidence="1">
    <location>
        <begin position="12"/>
        <end position="30"/>
    </location>
</feature>
<protein>
    <submittedName>
        <fullName evidence="2">Uncharacterized protein</fullName>
    </submittedName>
</protein>
<proteinExistence type="predicted"/>
<comment type="caution">
    <text evidence="2">The sequence shown here is derived from an EMBL/GenBank/DDBJ whole genome shotgun (WGS) entry which is preliminary data.</text>
</comment>
<organism evidence="2 3">
    <name type="scientific">Bacillus thuringiensis</name>
    <dbReference type="NCBI Taxonomy" id="1428"/>
    <lineage>
        <taxon>Bacteria</taxon>
        <taxon>Bacillati</taxon>
        <taxon>Bacillota</taxon>
        <taxon>Bacilli</taxon>
        <taxon>Bacillales</taxon>
        <taxon>Bacillaceae</taxon>
        <taxon>Bacillus</taxon>
        <taxon>Bacillus cereus group</taxon>
    </lineage>
</organism>
<evidence type="ECO:0000313" key="2">
    <source>
        <dbReference type="EMBL" id="PFT38797.1"/>
    </source>
</evidence>
<dbReference type="EMBL" id="NVCO01000091">
    <property type="protein sequence ID" value="PFT38797.1"/>
    <property type="molecule type" value="Genomic_DNA"/>
</dbReference>
<keyword evidence="1" id="KW-0472">Membrane</keyword>